<dbReference type="AlphaFoldDB" id="A0A5C6SAH6"/>
<evidence type="ECO:0000313" key="2">
    <source>
        <dbReference type="EMBL" id="TXB95511.1"/>
    </source>
</evidence>
<dbReference type="Proteomes" id="UP000321331">
    <property type="component" value="Unassembled WGS sequence"/>
</dbReference>
<dbReference type="EMBL" id="VMNF01000015">
    <property type="protein sequence ID" value="TXB95511.1"/>
    <property type="molecule type" value="Genomic_DNA"/>
</dbReference>
<reference evidence="2 3" key="1">
    <citation type="submission" date="2019-07" db="EMBL/GenBank/DDBJ databases">
        <title>The First High-Quality Draft Genome Sequence of the Causal Agent of the Current Panama Disease Epidemic.</title>
        <authorList>
            <person name="Warmington R.J."/>
            <person name="Kay W."/>
            <person name="Jeffries A."/>
            <person name="Bebber D."/>
            <person name="Moore K."/>
            <person name="Studholme D.J."/>
        </authorList>
    </citation>
    <scope>NUCLEOTIDE SEQUENCE [LARGE SCALE GENOMIC DNA]</scope>
    <source>
        <strain evidence="2 3">TR4</strain>
    </source>
</reference>
<name>A0A5C6SAH6_FUSOC</name>
<gene>
    <name evidence="2" type="ORF">FocTR4_00016467</name>
</gene>
<accession>A0A5C6SAH6</accession>
<keyword evidence="1" id="KW-0812">Transmembrane</keyword>
<keyword evidence="1" id="KW-1133">Transmembrane helix</keyword>
<evidence type="ECO:0000256" key="1">
    <source>
        <dbReference type="SAM" id="Phobius"/>
    </source>
</evidence>
<sequence>MEHKSFFSYPITQPFPFRWFTPVAVIGGIMFIALFTLMNFASSSYELIVQNSLDPNATVSRRGLLHRYPSFLTTKVRPKCQPATLPVNSDFFTNNTALTYTLTSVWERGNDGQRVISPALTYHGNILQDCSVHSVEIDFDSLDRAGKQIGFCEWGAVLRPYISCKIDTPAGEVFFNLTQTYDYVPDTTSFDSLGKFLGTGFLGRNKTTQASLWWGESLMSTFWGEVTLMLQDQRGAYKDDDDKIELNKGTVSFMINDTNPNIEDLRFFSLDYRFYGSRINEVACCPGLPLPLTAKVLDESDTYPNIWIKADSLAKAAYSTILVDLGQEAAPKSNILTDTKLLTRYTANFSTARMANLRSGPANDSYSALKKTTGRLGITPSVIATTYICQVPRLKPAGSLIVAIIVADLVLLQAVWQLYKLSAEFYLSKKHRDSAPCERCSGVGQVDDPVPPSMPSQDSGLEYFPLVNTPGQSDGLLTGSRA</sequence>
<keyword evidence="1" id="KW-0472">Membrane</keyword>
<organism evidence="2 3">
    <name type="scientific">Fusarium oxysporum f. sp. cubense</name>
    <dbReference type="NCBI Taxonomy" id="61366"/>
    <lineage>
        <taxon>Eukaryota</taxon>
        <taxon>Fungi</taxon>
        <taxon>Dikarya</taxon>
        <taxon>Ascomycota</taxon>
        <taxon>Pezizomycotina</taxon>
        <taxon>Sordariomycetes</taxon>
        <taxon>Hypocreomycetidae</taxon>
        <taxon>Hypocreales</taxon>
        <taxon>Nectriaceae</taxon>
        <taxon>Fusarium</taxon>
        <taxon>Fusarium oxysporum species complex</taxon>
    </lineage>
</organism>
<feature type="transmembrane region" description="Helical" evidence="1">
    <location>
        <begin position="20"/>
        <end position="41"/>
    </location>
</feature>
<comment type="caution">
    <text evidence="2">The sequence shown here is derived from an EMBL/GenBank/DDBJ whole genome shotgun (WGS) entry which is preliminary data.</text>
</comment>
<proteinExistence type="predicted"/>
<protein>
    <submittedName>
        <fullName evidence="2">Uncharacterized protein</fullName>
    </submittedName>
</protein>
<evidence type="ECO:0000313" key="3">
    <source>
        <dbReference type="Proteomes" id="UP000321331"/>
    </source>
</evidence>
<feature type="transmembrane region" description="Helical" evidence="1">
    <location>
        <begin position="400"/>
        <end position="419"/>
    </location>
</feature>